<dbReference type="EMBL" id="CP051651">
    <property type="protein sequence ID" value="QJD69871.1"/>
    <property type="molecule type" value="Genomic_DNA"/>
</dbReference>
<evidence type="ECO:0000313" key="2">
    <source>
        <dbReference type="Proteomes" id="UP000503498"/>
    </source>
</evidence>
<gene>
    <name evidence="1" type="ORF">HG421_20745</name>
</gene>
<dbReference type="AlphaFoldDB" id="A0A7Z2ZIZ8"/>
<proteinExistence type="predicted"/>
<evidence type="ECO:0000313" key="1">
    <source>
        <dbReference type="EMBL" id="QJD69871.1"/>
    </source>
</evidence>
<accession>A0A7Z2ZIZ8</accession>
<reference evidence="1 2" key="2">
    <citation type="submission" date="2020-04" db="EMBL/GenBank/DDBJ databases">
        <authorList>
            <person name="Fomenkov A."/>
            <person name="Anton B.P."/>
            <person name="Roberts R.J."/>
        </authorList>
    </citation>
    <scope>NUCLEOTIDE SEQUENCE [LARGE SCALE GENOMIC DNA]</scope>
    <source>
        <strain evidence="1 2">NEB122</strain>
    </source>
</reference>
<reference evidence="1 2" key="1">
    <citation type="submission" date="2020-04" db="EMBL/GenBank/DDBJ databases">
        <title>Genome-Wide Identification of 5-Methylcytosine Sites in Bacterial Genomes By High-Throughput Sequencing of MspJI Restriction Fragments.</title>
        <authorList>
            <person name="Wu V."/>
        </authorList>
    </citation>
    <scope>NUCLEOTIDE SEQUENCE [LARGE SCALE GENOMIC DNA]</scope>
    <source>
        <strain evidence="1 2">NEB122</strain>
    </source>
</reference>
<organism evidence="1 2">
    <name type="scientific">Xanthomonas campestris pv. badrii</name>
    <dbReference type="NCBI Taxonomy" id="149696"/>
    <lineage>
        <taxon>Bacteria</taxon>
        <taxon>Pseudomonadati</taxon>
        <taxon>Pseudomonadota</taxon>
        <taxon>Gammaproteobacteria</taxon>
        <taxon>Lysobacterales</taxon>
        <taxon>Lysobacteraceae</taxon>
        <taxon>Xanthomonas</taxon>
    </lineage>
</organism>
<name>A0A7Z2ZIZ8_XANCA</name>
<dbReference type="Proteomes" id="UP000503498">
    <property type="component" value="Chromosome"/>
</dbReference>
<sequence length="119" mass="13364">MFAKSVEEIFSDEIIKRVIGHGHQVDDGDRGNYEGSIISVDREEPEYSCEEPPESIVVRIKGTCVVQHTDSDGEDHDSDWDIEIEARIIVVPTSHDITSSEIRARINIDIIDIALTSQE</sequence>
<dbReference type="RefSeq" id="WP_169707989.1">
    <property type="nucleotide sequence ID" value="NZ_CP051651.1"/>
</dbReference>
<protein>
    <submittedName>
        <fullName evidence="1">Uncharacterized protein</fullName>
    </submittedName>
</protein>